<keyword evidence="5" id="KW-1185">Reference proteome</keyword>
<dbReference type="OrthoDB" id="24854at2157"/>
<dbReference type="Pfam" id="PF01546">
    <property type="entry name" value="Peptidase_M20"/>
    <property type="match status" value="1"/>
</dbReference>
<evidence type="ECO:0000259" key="3">
    <source>
        <dbReference type="Pfam" id="PF07687"/>
    </source>
</evidence>
<dbReference type="AlphaFoldDB" id="A0A830FFS2"/>
<feature type="domain" description="Peptidase M20 dimerisation" evidence="3">
    <location>
        <begin position="203"/>
        <end position="315"/>
    </location>
</feature>
<accession>A0A830FFS2</accession>
<dbReference type="GO" id="GO:0016787">
    <property type="term" value="F:hydrolase activity"/>
    <property type="evidence" value="ECO:0007669"/>
    <property type="project" value="UniProtKB-KW"/>
</dbReference>
<evidence type="ECO:0000256" key="2">
    <source>
        <dbReference type="ARBA" id="ARBA00022801"/>
    </source>
</evidence>
<reference evidence="4" key="2">
    <citation type="submission" date="2020-09" db="EMBL/GenBank/DDBJ databases">
        <authorList>
            <person name="Sun Q."/>
            <person name="Ohkuma M."/>
        </authorList>
    </citation>
    <scope>NUCLEOTIDE SEQUENCE</scope>
    <source>
        <strain evidence="4">JCM 19596</strain>
    </source>
</reference>
<comment type="caution">
    <text evidence="4">The sequence shown here is derived from an EMBL/GenBank/DDBJ whole genome shotgun (WGS) entry which is preliminary data.</text>
</comment>
<dbReference type="SUPFAM" id="SSF55031">
    <property type="entry name" value="Bacterial exopeptidase dimerisation domain"/>
    <property type="match status" value="1"/>
</dbReference>
<dbReference type="InterPro" id="IPR050072">
    <property type="entry name" value="Peptidase_M20A"/>
</dbReference>
<dbReference type="PANTHER" id="PTHR43808">
    <property type="entry name" value="ACETYLORNITHINE DEACETYLASE"/>
    <property type="match status" value="1"/>
</dbReference>
<name>A0A830FFS2_9EURY</name>
<dbReference type="SUPFAM" id="SSF53187">
    <property type="entry name" value="Zn-dependent exopeptidases"/>
    <property type="match status" value="1"/>
</dbReference>
<sequence>MTFDENEDGDLDAAMRTFAERLLAYPSTDGEEAEAAAFVAEALDDLGFETATWEPDPDVLSQDSAFPPMETLDLDDRVSVGGVLEFGDPDAGPALVLNGHFDVVPVEEAEWETDPWEPTWDGDDLYARGAADMKAGLTACVFAAKALHDAHGDDLDGRVVVEAVAGEEEGGLGAAQSAKASPWGFERDACIVAEPTELRPVTATEGSAMMELELEGRSAHAATRWRGESVLPHFEAIREAFVALEAEREERVTHPLYEGYPVKWPVNFGTVRAGSWASSVPASLTAQVRIGVAPGETVEEVEAEFRERLESVAADREWLREHPPRFERFSVQFTAAEVDEGARVVERLQAAMRARDLDATPTGATYGADSRHYLDAGIPTVIFGPGSIDVAHYPNEHVHWPEVETARAVLADAARRFLDGEP</sequence>
<dbReference type="InterPro" id="IPR036264">
    <property type="entry name" value="Bact_exopeptidase_dim_dom"/>
</dbReference>
<reference evidence="4" key="1">
    <citation type="journal article" date="2014" name="Int. J. Syst. Evol. Microbiol.">
        <title>Complete genome sequence of Corynebacterium casei LMG S-19264T (=DSM 44701T), isolated from a smear-ripened cheese.</title>
        <authorList>
            <consortium name="US DOE Joint Genome Institute (JGI-PGF)"/>
            <person name="Walter F."/>
            <person name="Albersmeier A."/>
            <person name="Kalinowski J."/>
            <person name="Ruckert C."/>
        </authorList>
    </citation>
    <scope>NUCLEOTIDE SEQUENCE</scope>
    <source>
        <strain evidence="4">JCM 19596</strain>
    </source>
</reference>
<gene>
    <name evidence="4" type="ORF">GCM10009039_30510</name>
</gene>
<proteinExistence type="predicted"/>
<dbReference type="RefSeq" id="WP_188980477.1">
    <property type="nucleotide sequence ID" value="NZ_BMPG01000005.1"/>
</dbReference>
<evidence type="ECO:0000256" key="1">
    <source>
        <dbReference type="ARBA" id="ARBA00022723"/>
    </source>
</evidence>
<keyword evidence="1" id="KW-0479">Metal-binding</keyword>
<keyword evidence="2" id="KW-0378">Hydrolase</keyword>
<evidence type="ECO:0000313" key="5">
    <source>
        <dbReference type="Proteomes" id="UP000607197"/>
    </source>
</evidence>
<dbReference type="Gene3D" id="3.30.70.360">
    <property type="match status" value="1"/>
</dbReference>
<protein>
    <submittedName>
        <fullName evidence="4">Acetylornithine deacetylase</fullName>
    </submittedName>
</protein>
<dbReference type="InterPro" id="IPR002933">
    <property type="entry name" value="Peptidase_M20"/>
</dbReference>
<dbReference type="GO" id="GO:0046872">
    <property type="term" value="F:metal ion binding"/>
    <property type="evidence" value="ECO:0007669"/>
    <property type="project" value="UniProtKB-KW"/>
</dbReference>
<dbReference type="Pfam" id="PF07687">
    <property type="entry name" value="M20_dimer"/>
    <property type="match status" value="1"/>
</dbReference>
<dbReference type="PANTHER" id="PTHR43808:SF25">
    <property type="entry name" value="PEPTIDASE M20 DIMERISATION DOMAIN-CONTAINING PROTEIN"/>
    <property type="match status" value="1"/>
</dbReference>
<evidence type="ECO:0000313" key="4">
    <source>
        <dbReference type="EMBL" id="GGL70361.1"/>
    </source>
</evidence>
<dbReference type="EMBL" id="BMPG01000005">
    <property type="protein sequence ID" value="GGL70361.1"/>
    <property type="molecule type" value="Genomic_DNA"/>
</dbReference>
<dbReference type="Gene3D" id="3.40.630.10">
    <property type="entry name" value="Zn peptidases"/>
    <property type="match status" value="1"/>
</dbReference>
<dbReference type="Proteomes" id="UP000607197">
    <property type="component" value="Unassembled WGS sequence"/>
</dbReference>
<organism evidence="4 5">
    <name type="scientific">Halocalculus aciditolerans</name>
    <dbReference type="NCBI Taxonomy" id="1383812"/>
    <lineage>
        <taxon>Archaea</taxon>
        <taxon>Methanobacteriati</taxon>
        <taxon>Methanobacteriota</taxon>
        <taxon>Stenosarchaea group</taxon>
        <taxon>Halobacteria</taxon>
        <taxon>Halobacteriales</taxon>
        <taxon>Halobacteriaceae</taxon>
        <taxon>Halocalculus</taxon>
    </lineage>
</organism>
<dbReference type="InterPro" id="IPR011650">
    <property type="entry name" value="Peptidase_M20_dimer"/>
</dbReference>